<keyword evidence="8 10" id="KW-0472">Membrane</keyword>
<keyword evidence="6 10" id="KW-1133">Transmembrane helix</keyword>
<comment type="subcellular location">
    <subcellularLocation>
        <location evidence="1">Membrane</location>
        <topology evidence="1">Multi-pass membrane protein</topology>
    </subcellularLocation>
</comment>
<feature type="domain" description="Cation efflux protein transmembrane" evidence="11">
    <location>
        <begin position="35"/>
        <end position="226"/>
    </location>
</feature>
<dbReference type="InterPro" id="IPR036837">
    <property type="entry name" value="Cation_efflux_CTD_sf"/>
</dbReference>
<dbReference type="InterPro" id="IPR027470">
    <property type="entry name" value="Cation_efflux_CTD"/>
</dbReference>
<feature type="compositionally biased region" description="Basic and acidic residues" evidence="9">
    <location>
        <begin position="8"/>
        <end position="23"/>
    </location>
</feature>
<keyword evidence="5" id="KW-0864">Zinc transport</keyword>
<dbReference type="Pfam" id="PF01545">
    <property type="entry name" value="Cation_efflux"/>
    <property type="match status" value="1"/>
</dbReference>
<evidence type="ECO:0000256" key="9">
    <source>
        <dbReference type="SAM" id="MobiDB-lite"/>
    </source>
</evidence>
<dbReference type="Pfam" id="PF16916">
    <property type="entry name" value="ZT_dimer"/>
    <property type="match status" value="1"/>
</dbReference>
<feature type="transmembrane region" description="Helical" evidence="10">
    <location>
        <begin position="169"/>
        <end position="195"/>
    </location>
</feature>
<evidence type="ECO:0000256" key="7">
    <source>
        <dbReference type="ARBA" id="ARBA00023065"/>
    </source>
</evidence>
<evidence type="ECO:0000256" key="6">
    <source>
        <dbReference type="ARBA" id="ARBA00022989"/>
    </source>
</evidence>
<evidence type="ECO:0000313" key="14">
    <source>
        <dbReference type="Proteomes" id="UP000786875"/>
    </source>
</evidence>
<feature type="transmembrane region" description="Helical" evidence="10">
    <location>
        <begin position="68"/>
        <end position="85"/>
    </location>
</feature>
<dbReference type="SUPFAM" id="SSF161111">
    <property type="entry name" value="Cation efflux protein transmembrane domain-like"/>
    <property type="match status" value="1"/>
</dbReference>
<dbReference type="PANTHER" id="PTHR11562:SF17">
    <property type="entry name" value="RE54080P-RELATED"/>
    <property type="match status" value="1"/>
</dbReference>
<keyword evidence="14" id="KW-1185">Reference proteome</keyword>
<feature type="transmembrane region" description="Helical" evidence="10">
    <location>
        <begin position="201"/>
        <end position="218"/>
    </location>
</feature>
<dbReference type="Proteomes" id="UP000786875">
    <property type="component" value="Unassembled WGS sequence"/>
</dbReference>
<reference evidence="13 14" key="1">
    <citation type="submission" date="2020-04" db="EMBL/GenBank/DDBJ databases">
        <title>Genome sequencing of Rosenbergiella species.</title>
        <authorList>
            <person name="Alvarez-Perez S."/>
            <person name="Lievens B."/>
        </authorList>
    </citation>
    <scope>NUCLEOTIDE SEQUENCE [LARGE SCALE GENOMIC DNA]</scope>
    <source>
        <strain evidence="13 14">CdVSA20.1</strain>
    </source>
</reference>
<keyword evidence="7" id="KW-0406">Ion transport</keyword>
<dbReference type="InterPro" id="IPR027469">
    <property type="entry name" value="Cation_efflux_TMD_sf"/>
</dbReference>
<proteinExistence type="inferred from homology"/>
<name>A0ABS5T4D0_9GAMM</name>
<evidence type="ECO:0000256" key="8">
    <source>
        <dbReference type="ARBA" id="ARBA00023136"/>
    </source>
</evidence>
<keyword evidence="4 10" id="KW-0812">Transmembrane</keyword>
<dbReference type="InterPro" id="IPR058533">
    <property type="entry name" value="Cation_efflux_TM"/>
</dbReference>
<accession>A0ABS5T4D0</accession>
<feature type="transmembrane region" description="Helical" evidence="10">
    <location>
        <begin position="133"/>
        <end position="157"/>
    </location>
</feature>
<dbReference type="NCBIfam" id="TIGR01297">
    <property type="entry name" value="CDF"/>
    <property type="match status" value="1"/>
</dbReference>
<protein>
    <submittedName>
        <fullName evidence="13">Cation transporter</fullName>
    </submittedName>
</protein>
<dbReference type="RefSeq" id="WP_214213189.1">
    <property type="nucleotide sequence ID" value="NZ_JABBFO010000005.1"/>
</dbReference>
<evidence type="ECO:0000256" key="4">
    <source>
        <dbReference type="ARBA" id="ARBA00022692"/>
    </source>
</evidence>
<sequence>MSSHSHHHDHDHSHDHHDHDHSHVPKVSQANQKKVLISFVLIFTFMIVEFAGGIYAGSLALMADAGHMLTDAFALALAWAAFYFGQRQPNNRLTFGYIRFEVLASLFNAMTLFLIAIFIVYEAWQRLAAPPTVMPGPMFIVAIAGLLVNILVLWIMTRGETENVNIKGVILHVMGDLLGSVAAIVAAIVIALTGWAPIDPLLSVVVALLILKGAWTLIRKTSHILLEGAPDNAAPSLIRTYLHEHISGLSEVSHIHVWQISTGFTLATLHIRADDDTQAKSIVRAVSQALKEKFSIAHSTIAIDWADDDTSTPCLLNDVTEQESNSDATHTHSH</sequence>
<evidence type="ECO:0000256" key="2">
    <source>
        <dbReference type="ARBA" id="ARBA00008873"/>
    </source>
</evidence>
<evidence type="ECO:0000256" key="1">
    <source>
        <dbReference type="ARBA" id="ARBA00004141"/>
    </source>
</evidence>
<feature type="transmembrane region" description="Helical" evidence="10">
    <location>
        <begin position="97"/>
        <end position="121"/>
    </location>
</feature>
<comment type="similarity">
    <text evidence="2">Belongs to the cation diffusion facilitator (CDF) transporter (TC 2.A.4) family. SLC30A subfamily.</text>
</comment>
<organism evidence="13 14">
    <name type="scientific">Rosenbergiella australiborealis</name>
    <dbReference type="NCBI Taxonomy" id="1544696"/>
    <lineage>
        <taxon>Bacteria</taxon>
        <taxon>Pseudomonadati</taxon>
        <taxon>Pseudomonadota</taxon>
        <taxon>Gammaproteobacteria</taxon>
        <taxon>Enterobacterales</taxon>
        <taxon>Erwiniaceae</taxon>
        <taxon>Rosenbergiella</taxon>
    </lineage>
</organism>
<comment type="caution">
    <text evidence="13">The sequence shown here is derived from an EMBL/GenBank/DDBJ whole genome shotgun (WGS) entry which is preliminary data.</text>
</comment>
<dbReference type="InterPro" id="IPR002524">
    <property type="entry name" value="Cation_efflux"/>
</dbReference>
<dbReference type="Gene3D" id="1.20.1510.10">
    <property type="entry name" value="Cation efflux protein transmembrane domain"/>
    <property type="match status" value="1"/>
</dbReference>
<evidence type="ECO:0000256" key="3">
    <source>
        <dbReference type="ARBA" id="ARBA00022448"/>
    </source>
</evidence>
<keyword evidence="5" id="KW-0862">Zinc</keyword>
<evidence type="ECO:0000256" key="10">
    <source>
        <dbReference type="SAM" id="Phobius"/>
    </source>
</evidence>
<dbReference type="PANTHER" id="PTHR11562">
    <property type="entry name" value="CATION EFFLUX PROTEIN/ ZINC TRANSPORTER"/>
    <property type="match status" value="1"/>
</dbReference>
<feature type="transmembrane region" description="Helical" evidence="10">
    <location>
        <begin position="35"/>
        <end position="56"/>
    </location>
</feature>
<feature type="region of interest" description="Disordered" evidence="9">
    <location>
        <begin position="1"/>
        <end position="27"/>
    </location>
</feature>
<dbReference type="EMBL" id="JABBFO010000005">
    <property type="protein sequence ID" value="MBT0727204.1"/>
    <property type="molecule type" value="Genomic_DNA"/>
</dbReference>
<evidence type="ECO:0000259" key="12">
    <source>
        <dbReference type="Pfam" id="PF16916"/>
    </source>
</evidence>
<evidence type="ECO:0000256" key="5">
    <source>
        <dbReference type="ARBA" id="ARBA00022906"/>
    </source>
</evidence>
<gene>
    <name evidence="13" type="ORF">HGT73_07375</name>
</gene>
<evidence type="ECO:0000313" key="13">
    <source>
        <dbReference type="EMBL" id="MBT0727204.1"/>
    </source>
</evidence>
<dbReference type="SUPFAM" id="SSF160240">
    <property type="entry name" value="Cation efflux protein cytoplasmic domain-like"/>
    <property type="match status" value="1"/>
</dbReference>
<keyword evidence="3" id="KW-0813">Transport</keyword>
<dbReference type="InterPro" id="IPR050681">
    <property type="entry name" value="CDF/SLC30A"/>
</dbReference>
<evidence type="ECO:0000259" key="11">
    <source>
        <dbReference type="Pfam" id="PF01545"/>
    </source>
</evidence>
<feature type="domain" description="Cation efflux protein cytoplasmic" evidence="12">
    <location>
        <begin position="238"/>
        <end position="304"/>
    </location>
</feature>